<feature type="compositionally biased region" description="Polar residues" evidence="1">
    <location>
        <begin position="1"/>
        <end position="25"/>
    </location>
</feature>
<proteinExistence type="predicted"/>
<comment type="caution">
    <text evidence="2">The sequence shown here is derived from an EMBL/GenBank/DDBJ whole genome shotgun (WGS) entry which is preliminary data.</text>
</comment>
<feature type="non-terminal residue" evidence="2">
    <location>
        <position position="1"/>
    </location>
</feature>
<name>A0AAV4X7F5_CAEEX</name>
<dbReference type="Proteomes" id="UP001054945">
    <property type="component" value="Unassembled WGS sequence"/>
</dbReference>
<dbReference type="AlphaFoldDB" id="A0AAV4X7F5"/>
<accession>A0AAV4X7F5</accession>
<dbReference type="EMBL" id="BPLR01017380">
    <property type="protein sequence ID" value="GIY91087.1"/>
    <property type="molecule type" value="Genomic_DNA"/>
</dbReference>
<organism evidence="2 3">
    <name type="scientific">Caerostris extrusa</name>
    <name type="common">Bark spider</name>
    <name type="synonym">Caerostris bankana</name>
    <dbReference type="NCBI Taxonomy" id="172846"/>
    <lineage>
        <taxon>Eukaryota</taxon>
        <taxon>Metazoa</taxon>
        <taxon>Ecdysozoa</taxon>
        <taxon>Arthropoda</taxon>
        <taxon>Chelicerata</taxon>
        <taxon>Arachnida</taxon>
        <taxon>Araneae</taxon>
        <taxon>Araneomorphae</taxon>
        <taxon>Entelegynae</taxon>
        <taxon>Araneoidea</taxon>
        <taxon>Araneidae</taxon>
        <taxon>Caerostris</taxon>
    </lineage>
</organism>
<evidence type="ECO:0000313" key="3">
    <source>
        <dbReference type="Proteomes" id="UP001054945"/>
    </source>
</evidence>
<protein>
    <submittedName>
        <fullName evidence="2">Uncharacterized protein</fullName>
    </submittedName>
</protein>
<evidence type="ECO:0000256" key="1">
    <source>
        <dbReference type="SAM" id="MobiDB-lite"/>
    </source>
</evidence>
<reference evidence="2 3" key="1">
    <citation type="submission" date="2021-06" db="EMBL/GenBank/DDBJ databases">
        <title>Caerostris extrusa draft genome.</title>
        <authorList>
            <person name="Kono N."/>
            <person name="Arakawa K."/>
        </authorList>
    </citation>
    <scope>NUCLEOTIDE SEQUENCE [LARGE SCALE GENOMIC DNA]</scope>
</reference>
<gene>
    <name evidence="2" type="ORF">CEXT_270211</name>
</gene>
<sequence>NHNRSQTRSGVAQGCLSPQTISSQRKGCAGNRIDPQKVTPFRLPVLRSSLHCRAHFQMEGRDIRTRDQG</sequence>
<keyword evidence="3" id="KW-1185">Reference proteome</keyword>
<feature type="region of interest" description="Disordered" evidence="1">
    <location>
        <begin position="1"/>
        <end position="35"/>
    </location>
</feature>
<evidence type="ECO:0000313" key="2">
    <source>
        <dbReference type="EMBL" id="GIY91087.1"/>
    </source>
</evidence>